<reference evidence="1 2" key="1">
    <citation type="journal article" date="2014" name="PLoS Genet.">
        <title>Phylogenetically driven sequencing of extremely halophilic archaea reveals strategies for static and dynamic osmo-response.</title>
        <authorList>
            <person name="Becker E.A."/>
            <person name="Seitzer P.M."/>
            <person name="Tritt A."/>
            <person name="Larsen D."/>
            <person name="Krusor M."/>
            <person name="Yao A.I."/>
            <person name="Wu D."/>
            <person name="Madern D."/>
            <person name="Eisen J.A."/>
            <person name="Darling A.E."/>
            <person name="Facciotti M.T."/>
        </authorList>
    </citation>
    <scope>NUCLEOTIDE SEQUENCE [LARGE SCALE GENOMIC DNA]</scope>
    <source>
        <strain evidence="1 2">JCM 14848</strain>
    </source>
</reference>
<gene>
    <name evidence="1" type="ORF">C474_08832</name>
</gene>
<comment type="caution">
    <text evidence="1">The sequence shown here is derived from an EMBL/GenBank/DDBJ whole genome shotgun (WGS) entry which is preliminary data.</text>
</comment>
<dbReference type="Proteomes" id="UP000011513">
    <property type="component" value="Unassembled WGS sequence"/>
</dbReference>
<name>M0DB39_HALPD</name>
<dbReference type="EMBL" id="AOIV01000021">
    <property type="protein sequence ID" value="ELZ31394.1"/>
    <property type="molecule type" value="Genomic_DNA"/>
</dbReference>
<sequence length="115" mass="12879">MGDPLVHTGDMSPQNWKRRQISTRAPLYEHLNRFVDAGLVEKRQRTERTVFGAVTLTGGVDELTRSEQEFERIYDSSAERRSPSIRVVGPTAVTDGRVRDGSRAVRHATVLTTGN</sequence>
<evidence type="ECO:0000313" key="1">
    <source>
        <dbReference type="EMBL" id="ELZ31394.1"/>
    </source>
</evidence>
<protein>
    <submittedName>
        <fullName evidence="1">Bacterial regulatory protein, arsR family</fullName>
    </submittedName>
</protein>
<dbReference type="AlphaFoldDB" id="M0DB39"/>
<accession>M0DB39</accession>
<evidence type="ECO:0000313" key="2">
    <source>
        <dbReference type="Proteomes" id="UP000011513"/>
    </source>
</evidence>
<organism evidence="1 2">
    <name type="scientific">Halogeometricum pallidum JCM 14848</name>
    <dbReference type="NCBI Taxonomy" id="1227487"/>
    <lineage>
        <taxon>Archaea</taxon>
        <taxon>Methanobacteriati</taxon>
        <taxon>Methanobacteriota</taxon>
        <taxon>Stenosarchaea group</taxon>
        <taxon>Halobacteria</taxon>
        <taxon>Halobacteriales</taxon>
        <taxon>Haloferacaceae</taxon>
        <taxon>Halogeometricum</taxon>
    </lineage>
</organism>
<proteinExistence type="predicted"/>
<keyword evidence="2" id="KW-1185">Reference proteome</keyword>
<dbReference type="eggNOG" id="arCOG01680">
    <property type="taxonomic scope" value="Archaea"/>
</dbReference>
<dbReference type="RefSeq" id="WP_008385918.1">
    <property type="nucleotide sequence ID" value="NZ_AOIV01000021.1"/>
</dbReference>
<dbReference type="InParanoid" id="M0DB39"/>